<evidence type="ECO:0000313" key="2">
    <source>
        <dbReference type="EMBL" id="KAA1116446.1"/>
    </source>
</evidence>
<dbReference type="Proteomes" id="UP000324748">
    <property type="component" value="Unassembled WGS sequence"/>
</dbReference>
<keyword evidence="1" id="KW-0472">Membrane</keyword>
<organism evidence="2 3">
    <name type="scientific">Puccinia graminis f. sp. tritici</name>
    <dbReference type="NCBI Taxonomy" id="56615"/>
    <lineage>
        <taxon>Eukaryota</taxon>
        <taxon>Fungi</taxon>
        <taxon>Dikarya</taxon>
        <taxon>Basidiomycota</taxon>
        <taxon>Pucciniomycotina</taxon>
        <taxon>Pucciniomycetes</taxon>
        <taxon>Pucciniales</taxon>
        <taxon>Pucciniaceae</taxon>
        <taxon>Puccinia</taxon>
    </lineage>
</organism>
<reference evidence="2 3" key="1">
    <citation type="submission" date="2019-05" db="EMBL/GenBank/DDBJ databases">
        <title>Emergence of the Ug99 lineage of the wheat stem rust pathogen through somatic hybridization.</title>
        <authorList>
            <person name="Li F."/>
            <person name="Upadhyaya N.M."/>
            <person name="Sperschneider J."/>
            <person name="Matny O."/>
            <person name="Nguyen-Phuc H."/>
            <person name="Mago R."/>
            <person name="Raley C."/>
            <person name="Miller M.E."/>
            <person name="Silverstein K.A.T."/>
            <person name="Henningsen E."/>
            <person name="Hirsch C.D."/>
            <person name="Visser B."/>
            <person name="Pretorius Z.A."/>
            <person name="Steffenson B.J."/>
            <person name="Schwessinger B."/>
            <person name="Dodds P.N."/>
            <person name="Figueroa M."/>
        </authorList>
    </citation>
    <scope>NUCLEOTIDE SEQUENCE [LARGE SCALE GENOMIC DNA]</scope>
    <source>
        <strain evidence="2">21-0</strain>
    </source>
</reference>
<name>A0A5B0QT99_PUCGR</name>
<gene>
    <name evidence="2" type="ORF">PGT21_014074</name>
</gene>
<feature type="transmembrane region" description="Helical" evidence="1">
    <location>
        <begin position="79"/>
        <end position="101"/>
    </location>
</feature>
<proteinExistence type="predicted"/>
<dbReference type="AlphaFoldDB" id="A0A5B0QT99"/>
<accession>A0A5B0QT99</accession>
<dbReference type="EMBL" id="VSWC01000003">
    <property type="protein sequence ID" value="KAA1116446.1"/>
    <property type="molecule type" value="Genomic_DNA"/>
</dbReference>
<evidence type="ECO:0000256" key="1">
    <source>
        <dbReference type="SAM" id="Phobius"/>
    </source>
</evidence>
<evidence type="ECO:0000313" key="3">
    <source>
        <dbReference type="Proteomes" id="UP000324748"/>
    </source>
</evidence>
<keyword evidence="1" id="KW-1133">Transmembrane helix</keyword>
<keyword evidence="3" id="KW-1185">Reference proteome</keyword>
<keyword evidence="1" id="KW-0812">Transmembrane</keyword>
<sequence>MSLVLLQGAPGLGFHRRISAETDWDLDRLVPMAPPSLIIFKKLPRSTILRRIRSGKIYAGRSQERLSIASMATAINRFFASWSAAPFFSVTLGFWVVPLALRNIKGDPLPTKIIQKNATLIPST</sequence>
<comment type="caution">
    <text evidence="2">The sequence shown here is derived from an EMBL/GenBank/DDBJ whole genome shotgun (WGS) entry which is preliminary data.</text>
</comment>
<protein>
    <submittedName>
        <fullName evidence="2">Uncharacterized protein</fullName>
    </submittedName>
</protein>